<accession>E9P1D3</accession>
<reference evidence="4" key="1">
    <citation type="journal article" date="2012" name="Science">
        <title>Cyanophora paradoxa genome elucidates origin of photosynthesis in algae and plants.</title>
        <authorList>
            <person name="Price D.C."/>
            <person name="Chan C.X."/>
            <person name="Yoon H.S."/>
            <person name="Yang E.C."/>
            <person name="Qiu H."/>
            <person name="Weber A.P."/>
            <person name="Schwacke R."/>
            <person name="Gross J."/>
            <person name="Blouin N.A."/>
            <person name="Lane C."/>
            <person name="Reyes-Prieto A."/>
            <person name="Durnford D.G."/>
            <person name="Neilson J.A."/>
            <person name="Lang B.F."/>
            <person name="Burger G."/>
            <person name="Steiner J.M."/>
            <person name="Loffelhardt W."/>
            <person name="Meuser J.E."/>
            <person name="Posewitz M.C."/>
            <person name="Ball S."/>
            <person name="Arias M.C."/>
            <person name="Henrissat B."/>
            <person name="Coutinho P.M."/>
            <person name="Rensing S.A."/>
            <person name="Symeonidi A."/>
            <person name="Doddapaneni H."/>
            <person name="Green B.R."/>
            <person name="Rajah V.D."/>
            <person name="Boore J."/>
            <person name="Bhattacharya D."/>
        </authorList>
    </citation>
    <scope>NUCLEOTIDE SEQUENCE</scope>
    <source>
        <strain evidence="4">CCMP 329</strain>
    </source>
</reference>
<name>E9P1D3_CYAPA</name>
<sequence length="99" mass="11695">MKINIYKNKIRRYNTVKFEIKRRILLFLLRSQNLTNKERLYILKKFSKILKKGTSINIIKCCSISGRSRGSLSLYNLSRIIFKELSSNGKIIGVVRHNY</sequence>
<evidence type="ECO:0000256" key="1">
    <source>
        <dbReference type="ARBA" id="ARBA00009083"/>
    </source>
</evidence>
<dbReference type="Gene3D" id="1.10.287.1480">
    <property type="match status" value="1"/>
</dbReference>
<dbReference type="GO" id="GO:0015935">
    <property type="term" value="C:small ribosomal subunit"/>
    <property type="evidence" value="ECO:0007669"/>
    <property type="project" value="TreeGrafter"/>
</dbReference>
<dbReference type="InterPro" id="IPR001209">
    <property type="entry name" value="Ribosomal_uS14"/>
</dbReference>
<keyword evidence="2" id="KW-0689">Ribosomal protein</keyword>
<dbReference type="Pfam" id="PF00253">
    <property type="entry name" value="Ribosomal_S14"/>
    <property type="match status" value="1"/>
</dbReference>
<evidence type="ECO:0000256" key="2">
    <source>
        <dbReference type="ARBA" id="ARBA00022980"/>
    </source>
</evidence>
<proteinExistence type="inferred from homology"/>
<dbReference type="GeneID" id="12486774"/>
<dbReference type="EMBL" id="HQ849544">
    <property type="protein sequence ID" value="ADW79185.1"/>
    <property type="molecule type" value="Genomic_DNA"/>
</dbReference>
<evidence type="ECO:0000256" key="3">
    <source>
        <dbReference type="ARBA" id="ARBA00023274"/>
    </source>
</evidence>
<comment type="similarity">
    <text evidence="1">Belongs to the universal ribosomal protein uS14 family.</text>
</comment>
<dbReference type="PANTHER" id="PTHR19836">
    <property type="entry name" value="30S RIBOSOMAL PROTEIN S14"/>
    <property type="match status" value="1"/>
</dbReference>
<dbReference type="AlphaFoldDB" id="E9P1D3"/>
<dbReference type="GO" id="GO:0005737">
    <property type="term" value="C:cytoplasm"/>
    <property type="evidence" value="ECO:0007669"/>
    <property type="project" value="UniProtKB-ARBA"/>
</dbReference>
<dbReference type="SUPFAM" id="SSF57716">
    <property type="entry name" value="Glucocorticoid receptor-like (DNA-binding domain)"/>
    <property type="match status" value="1"/>
</dbReference>
<evidence type="ECO:0000313" key="4">
    <source>
        <dbReference type="EMBL" id="ADW79185.1"/>
    </source>
</evidence>
<organism evidence="4">
    <name type="scientific">Cyanophora paradoxa</name>
    <dbReference type="NCBI Taxonomy" id="2762"/>
    <lineage>
        <taxon>Eukaryota</taxon>
        <taxon>Glaucocystophyceae</taxon>
        <taxon>Cyanophorales</taxon>
        <taxon>Cyanophoraceae</taxon>
        <taxon>Cyanophora</taxon>
    </lineage>
</organism>
<keyword evidence="3" id="KW-0687">Ribonucleoprotein</keyword>
<dbReference type="PANTHER" id="PTHR19836:SF19">
    <property type="entry name" value="SMALL RIBOSOMAL SUBUNIT PROTEIN US14M"/>
    <property type="match status" value="1"/>
</dbReference>
<gene>
    <name evidence="4" type="primary">orf99</name>
</gene>
<geneLocation type="mitochondrion" evidence="4"/>
<dbReference type="GO" id="GO:0006412">
    <property type="term" value="P:translation"/>
    <property type="evidence" value="ECO:0007669"/>
    <property type="project" value="InterPro"/>
</dbReference>
<keyword evidence="4" id="KW-0496">Mitochondrion</keyword>
<dbReference type="RefSeq" id="YP_006280831.1">
    <property type="nucleotide sequence ID" value="NC_017836.1"/>
</dbReference>
<dbReference type="GO" id="GO:0003735">
    <property type="term" value="F:structural constituent of ribosome"/>
    <property type="evidence" value="ECO:0007669"/>
    <property type="project" value="InterPro"/>
</dbReference>
<protein>
    <submittedName>
        <fullName evidence="4">Uncharacterized protein orf99</fullName>
    </submittedName>
</protein>